<keyword evidence="3" id="KW-1185">Reference proteome</keyword>
<dbReference type="InParanoid" id="A0A409YN75"/>
<evidence type="ECO:0000313" key="2">
    <source>
        <dbReference type="EMBL" id="PPR04465.1"/>
    </source>
</evidence>
<name>A0A409YN75_9AGAR</name>
<evidence type="ECO:0000256" key="1">
    <source>
        <dbReference type="SAM" id="MobiDB-lite"/>
    </source>
</evidence>
<feature type="region of interest" description="Disordered" evidence="1">
    <location>
        <begin position="121"/>
        <end position="145"/>
    </location>
</feature>
<proteinExistence type="predicted"/>
<comment type="caution">
    <text evidence="2">The sequence shown here is derived from an EMBL/GenBank/DDBJ whole genome shotgun (WGS) entry which is preliminary data.</text>
</comment>
<accession>A0A409YN75</accession>
<dbReference type="Proteomes" id="UP000284706">
    <property type="component" value="Unassembled WGS sequence"/>
</dbReference>
<protein>
    <submittedName>
        <fullName evidence="2">Uncharacterized protein</fullName>
    </submittedName>
</protein>
<feature type="region of interest" description="Disordered" evidence="1">
    <location>
        <begin position="207"/>
        <end position="226"/>
    </location>
</feature>
<organism evidence="2 3">
    <name type="scientific">Gymnopilus dilepis</name>
    <dbReference type="NCBI Taxonomy" id="231916"/>
    <lineage>
        <taxon>Eukaryota</taxon>
        <taxon>Fungi</taxon>
        <taxon>Dikarya</taxon>
        <taxon>Basidiomycota</taxon>
        <taxon>Agaricomycotina</taxon>
        <taxon>Agaricomycetes</taxon>
        <taxon>Agaricomycetidae</taxon>
        <taxon>Agaricales</taxon>
        <taxon>Agaricineae</taxon>
        <taxon>Hymenogastraceae</taxon>
        <taxon>Gymnopilus</taxon>
    </lineage>
</organism>
<dbReference type="AlphaFoldDB" id="A0A409YN75"/>
<reference evidence="2 3" key="1">
    <citation type="journal article" date="2018" name="Evol. Lett.">
        <title>Horizontal gene cluster transfer increased hallucinogenic mushroom diversity.</title>
        <authorList>
            <person name="Reynolds H.T."/>
            <person name="Vijayakumar V."/>
            <person name="Gluck-Thaler E."/>
            <person name="Korotkin H.B."/>
            <person name="Matheny P.B."/>
            <person name="Slot J.C."/>
        </authorList>
    </citation>
    <scope>NUCLEOTIDE SEQUENCE [LARGE SCALE GENOMIC DNA]</scope>
    <source>
        <strain evidence="2 3">SRW20</strain>
    </source>
</reference>
<sequence>MNPPAALTALTNQAMGSHASSSTFRPEHPISRLPGMGEFPVTSVDNENGRPLSTQTANEWNRFLKAVRTTTTRADLNAGGAGSNWGSGYTRAAKPPGGRAMPAAEEEEVILVVEDWGGVGYGGGGSGGGEPGRGGPGGRGPGGGGGHLPGCLTVATLILVPLLQDLLSRPQGLRRTAMGTFYGRKKSSRLSTRSIIEYLSQMGKPRSFRGSKYVRRRHAKLERRRP</sequence>
<dbReference type="EMBL" id="NHYE01000622">
    <property type="protein sequence ID" value="PPR04465.1"/>
    <property type="molecule type" value="Genomic_DNA"/>
</dbReference>
<gene>
    <name evidence="2" type="ORF">CVT26_002242</name>
</gene>
<evidence type="ECO:0000313" key="3">
    <source>
        <dbReference type="Proteomes" id="UP000284706"/>
    </source>
</evidence>